<evidence type="ECO:0000256" key="2">
    <source>
        <dbReference type="SAM" id="Phobius"/>
    </source>
</evidence>
<dbReference type="Proteomes" id="UP000184188">
    <property type="component" value="Unassembled WGS sequence"/>
</dbReference>
<feature type="region of interest" description="Disordered" evidence="1">
    <location>
        <begin position="1"/>
        <end position="30"/>
    </location>
</feature>
<evidence type="ECO:0008006" key="5">
    <source>
        <dbReference type="Google" id="ProtNLM"/>
    </source>
</evidence>
<dbReference type="VEuPathDB" id="FungiDB:ASPZODRAFT_127411"/>
<accession>A0A1L9SVW1</accession>
<organism evidence="3 4">
    <name type="scientific">Penicilliopsis zonata CBS 506.65</name>
    <dbReference type="NCBI Taxonomy" id="1073090"/>
    <lineage>
        <taxon>Eukaryota</taxon>
        <taxon>Fungi</taxon>
        <taxon>Dikarya</taxon>
        <taxon>Ascomycota</taxon>
        <taxon>Pezizomycotina</taxon>
        <taxon>Eurotiomycetes</taxon>
        <taxon>Eurotiomycetidae</taxon>
        <taxon>Eurotiales</taxon>
        <taxon>Aspergillaceae</taxon>
        <taxon>Penicilliopsis</taxon>
    </lineage>
</organism>
<keyword evidence="2" id="KW-0812">Transmembrane</keyword>
<dbReference type="GeneID" id="34608205"/>
<protein>
    <recommendedName>
        <fullName evidence="5">DUF4149 domain-containing protein</fullName>
    </recommendedName>
</protein>
<keyword evidence="4" id="KW-1185">Reference proteome</keyword>
<proteinExistence type="predicted"/>
<dbReference type="OrthoDB" id="1641132at2759"/>
<dbReference type="InterPro" id="IPR053009">
    <property type="entry name" value="Xanthocillin_Biosynth-Assoc"/>
</dbReference>
<dbReference type="PANTHER" id="PTHR23241:SF106">
    <property type="entry name" value="DUF4149 DOMAIN-CONTAINING PROTEIN"/>
    <property type="match status" value="1"/>
</dbReference>
<evidence type="ECO:0000313" key="3">
    <source>
        <dbReference type="EMBL" id="OJJ51345.1"/>
    </source>
</evidence>
<gene>
    <name evidence="3" type="ORF">ASPZODRAFT_127411</name>
</gene>
<feature type="transmembrane region" description="Helical" evidence="2">
    <location>
        <begin position="38"/>
        <end position="58"/>
    </location>
</feature>
<name>A0A1L9SVW1_9EURO</name>
<reference evidence="4" key="1">
    <citation type="journal article" date="2017" name="Genome Biol.">
        <title>Comparative genomics reveals high biological diversity and specific adaptations in the industrially and medically important fungal genus Aspergillus.</title>
        <authorList>
            <person name="de Vries R.P."/>
            <person name="Riley R."/>
            <person name="Wiebenga A."/>
            <person name="Aguilar-Osorio G."/>
            <person name="Amillis S."/>
            <person name="Uchima C.A."/>
            <person name="Anderluh G."/>
            <person name="Asadollahi M."/>
            <person name="Askin M."/>
            <person name="Barry K."/>
            <person name="Battaglia E."/>
            <person name="Bayram O."/>
            <person name="Benocci T."/>
            <person name="Braus-Stromeyer S.A."/>
            <person name="Caldana C."/>
            <person name="Canovas D."/>
            <person name="Cerqueira G.C."/>
            <person name="Chen F."/>
            <person name="Chen W."/>
            <person name="Choi C."/>
            <person name="Clum A."/>
            <person name="Dos Santos R.A."/>
            <person name="Damasio A.R."/>
            <person name="Diallinas G."/>
            <person name="Emri T."/>
            <person name="Fekete E."/>
            <person name="Flipphi M."/>
            <person name="Freyberg S."/>
            <person name="Gallo A."/>
            <person name="Gournas C."/>
            <person name="Habgood R."/>
            <person name="Hainaut M."/>
            <person name="Harispe M.L."/>
            <person name="Henrissat B."/>
            <person name="Hilden K.S."/>
            <person name="Hope R."/>
            <person name="Hossain A."/>
            <person name="Karabika E."/>
            <person name="Karaffa L."/>
            <person name="Karanyi Z."/>
            <person name="Krasevec N."/>
            <person name="Kuo A."/>
            <person name="Kusch H."/>
            <person name="LaButti K."/>
            <person name="Lagendijk E.L."/>
            <person name="Lapidus A."/>
            <person name="Levasseur A."/>
            <person name="Lindquist E."/>
            <person name="Lipzen A."/>
            <person name="Logrieco A.F."/>
            <person name="MacCabe A."/>
            <person name="Maekelae M.R."/>
            <person name="Malavazi I."/>
            <person name="Melin P."/>
            <person name="Meyer V."/>
            <person name="Mielnichuk N."/>
            <person name="Miskei M."/>
            <person name="Molnar A.P."/>
            <person name="Mule G."/>
            <person name="Ngan C.Y."/>
            <person name="Orejas M."/>
            <person name="Orosz E."/>
            <person name="Ouedraogo J.P."/>
            <person name="Overkamp K.M."/>
            <person name="Park H.-S."/>
            <person name="Perrone G."/>
            <person name="Piumi F."/>
            <person name="Punt P.J."/>
            <person name="Ram A.F."/>
            <person name="Ramon A."/>
            <person name="Rauscher S."/>
            <person name="Record E."/>
            <person name="Riano-Pachon D.M."/>
            <person name="Robert V."/>
            <person name="Roehrig J."/>
            <person name="Ruller R."/>
            <person name="Salamov A."/>
            <person name="Salih N.S."/>
            <person name="Samson R.A."/>
            <person name="Sandor E."/>
            <person name="Sanguinetti M."/>
            <person name="Schuetze T."/>
            <person name="Sepcic K."/>
            <person name="Shelest E."/>
            <person name="Sherlock G."/>
            <person name="Sophianopoulou V."/>
            <person name="Squina F.M."/>
            <person name="Sun H."/>
            <person name="Susca A."/>
            <person name="Todd R.B."/>
            <person name="Tsang A."/>
            <person name="Unkles S.E."/>
            <person name="van de Wiele N."/>
            <person name="van Rossen-Uffink D."/>
            <person name="Oliveira J.V."/>
            <person name="Vesth T.C."/>
            <person name="Visser J."/>
            <person name="Yu J.-H."/>
            <person name="Zhou M."/>
            <person name="Andersen M.R."/>
            <person name="Archer D.B."/>
            <person name="Baker S.E."/>
            <person name="Benoit I."/>
            <person name="Brakhage A.A."/>
            <person name="Braus G.H."/>
            <person name="Fischer R."/>
            <person name="Frisvad J.C."/>
            <person name="Goldman G.H."/>
            <person name="Houbraken J."/>
            <person name="Oakley B."/>
            <person name="Pocsi I."/>
            <person name="Scazzocchio C."/>
            <person name="Seiboth B."/>
            <person name="vanKuyk P.A."/>
            <person name="Wortman J."/>
            <person name="Dyer P.S."/>
            <person name="Grigoriev I.V."/>
        </authorList>
    </citation>
    <scope>NUCLEOTIDE SEQUENCE [LARGE SCALE GENOMIC DNA]</scope>
    <source>
        <strain evidence="4">CBS 506.65</strain>
    </source>
</reference>
<dbReference type="EMBL" id="KV878336">
    <property type="protein sequence ID" value="OJJ51345.1"/>
    <property type="molecule type" value="Genomic_DNA"/>
</dbReference>
<evidence type="ECO:0000313" key="4">
    <source>
        <dbReference type="Proteomes" id="UP000184188"/>
    </source>
</evidence>
<dbReference type="RefSeq" id="XP_022585855.1">
    <property type="nucleotide sequence ID" value="XM_022721740.1"/>
</dbReference>
<sequence>MQAMRERKHQETRDGKKSYDPPPHSPEMTRLNKRFGRVHGISSVLNMLSLAATLYYGVVLSKRLA</sequence>
<keyword evidence="2" id="KW-0472">Membrane</keyword>
<feature type="compositionally biased region" description="Basic and acidic residues" evidence="1">
    <location>
        <begin position="1"/>
        <end position="19"/>
    </location>
</feature>
<dbReference type="AlphaFoldDB" id="A0A1L9SVW1"/>
<dbReference type="PANTHER" id="PTHR23241">
    <property type="entry name" value="LATE EMBRYOGENESIS ABUNDANT PLANTS LEA-RELATED"/>
    <property type="match status" value="1"/>
</dbReference>
<keyword evidence="2" id="KW-1133">Transmembrane helix</keyword>
<evidence type="ECO:0000256" key="1">
    <source>
        <dbReference type="SAM" id="MobiDB-lite"/>
    </source>
</evidence>